<dbReference type="Gene3D" id="3.80.10.10">
    <property type="entry name" value="Ribonuclease Inhibitor"/>
    <property type="match status" value="1"/>
</dbReference>
<organism evidence="3 4">
    <name type="scientific">Linum tenue</name>
    <dbReference type="NCBI Taxonomy" id="586396"/>
    <lineage>
        <taxon>Eukaryota</taxon>
        <taxon>Viridiplantae</taxon>
        <taxon>Streptophyta</taxon>
        <taxon>Embryophyta</taxon>
        <taxon>Tracheophyta</taxon>
        <taxon>Spermatophyta</taxon>
        <taxon>Magnoliopsida</taxon>
        <taxon>eudicotyledons</taxon>
        <taxon>Gunneridae</taxon>
        <taxon>Pentapetalae</taxon>
        <taxon>rosids</taxon>
        <taxon>fabids</taxon>
        <taxon>Malpighiales</taxon>
        <taxon>Linaceae</taxon>
        <taxon>Linum</taxon>
    </lineage>
</organism>
<name>A0AAV0P9G6_9ROSI</name>
<dbReference type="InterPro" id="IPR036047">
    <property type="entry name" value="F-box-like_dom_sf"/>
</dbReference>
<feature type="compositionally biased region" description="Low complexity" evidence="1">
    <location>
        <begin position="549"/>
        <end position="558"/>
    </location>
</feature>
<gene>
    <name evidence="3" type="ORF">LITE_LOCUS37343</name>
</gene>
<dbReference type="InterPro" id="IPR006566">
    <property type="entry name" value="FBD"/>
</dbReference>
<proteinExistence type="predicted"/>
<feature type="domain" description="F-box" evidence="2">
    <location>
        <begin position="2"/>
        <end position="38"/>
    </location>
</feature>
<feature type="compositionally biased region" description="Acidic residues" evidence="1">
    <location>
        <begin position="487"/>
        <end position="496"/>
    </location>
</feature>
<feature type="compositionally biased region" description="Acidic residues" evidence="1">
    <location>
        <begin position="531"/>
        <end position="548"/>
    </location>
</feature>
<dbReference type="EMBL" id="CAMGYJ010000008">
    <property type="protein sequence ID" value="CAI0467205.1"/>
    <property type="molecule type" value="Genomic_DNA"/>
</dbReference>
<comment type="caution">
    <text evidence="3">The sequence shown here is derived from an EMBL/GenBank/DDBJ whole genome shotgun (WGS) entry which is preliminary data.</text>
</comment>
<dbReference type="InterPro" id="IPR001810">
    <property type="entry name" value="F-box_dom"/>
</dbReference>
<dbReference type="AlphaFoldDB" id="A0AAV0P9G6"/>
<dbReference type="PROSITE" id="PS50181">
    <property type="entry name" value="FBOX"/>
    <property type="match status" value="1"/>
</dbReference>
<dbReference type="InterPro" id="IPR055411">
    <property type="entry name" value="LRR_FXL15/At3g58940/PEG3-like"/>
</dbReference>
<dbReference type="PANTHER" id="PTHR31900">
    <property type="entry name" value="F-BOX/RNI SUPERFAMILY PROTEIN-RELATED"/>
    <property type="match status" value="1"/>
</dbReference>
<dbReference type="SUPFAM" id="SSF81383">
    <property type="entry name" value="F-box domain"/>
    <property type="match status" value="1"/>
</dbReference>
<feature type="region of interest" description="Disordered" evidence="1">
    <location>
        <begin position="486"/>
        <end position="558"/>
    </location>
</feature>
<accession>A0AAV0P9G6</accession>
<feature type="compositionally biased region" description="Acidic residues" evidence="1">
    <location>
        <begin position="502"/>
        <end position="523"/>
    </location>
</feature>
<dbReference type="Pfam" id="PF00646">
    <property type="entry name" value="F-box"/>
    <property type="match status" value="1"/>
</dbReference>
<dbReference type="CDD" id="cd22160">
    <property type="entry name" value="F-box_AtFBL13-like"/>
    <property type="match status" value="1"/>
</dbReference>
<evidence type="ECO:0000259" key="2">
    <source>
        <dbReference type="PROSITE" id="PS50181"/>
    </source>
</evidence>
<dbReference type="InterPro" id="IPR050232">
    <property type="entry name" value="FBL13/AtMIF1-like"/>
</dbReference>
<dbReference type="InterPro" id="IPR032675">
    <property type="entry name" value="LRR_dom_sf"/>
</dbReference>
<dbReference type="PANTHER" id="PTHR31900:SF34">
    <property type="entry name" value="EMB|CAB62440.1-RELATED"/>
    <property type="match status" value="1"/>
</dbReference>
<evidence type="ECO:0000313" key="3">
    <source>
        <dbReference type="EMBL" id="CAI0467205.1"/>
    </source>
</evidence>
<dbReference type="SMART" id="SM00256">
    <property type="entry name" value="FBOX"/>
    <property type="match status" value="1"/>
</dbReference>
<dbReference type="Proteomes" id="UP001154282">
    <property type="component" value="Unassembled WGS sequence"/>
</dbReference>
<dbReference type="Pfam" id="PF24758">
    <property type="entry name" value="LRR_At5g56370"/>
    <property type="match status" value="1"/>
</dbReference>
<protein>
    <recommendedName>
        <fullName evidence="2">F-box domain-containing protein</fullName>
    </recommendedName>
</protein>
<dbReference type="Pfam" id="PF08387">
    <property type="entry name" value="FBD"/>
    <property type="match status" value="1"/>
</dbReference>
<dbReference type="SMART" id="SM00579">
    <property type="entry name" value="FBD"/>
    <property type="match status" value="1"/>
</dbReference>
<dbReference type="InterPro" id="IPR053781">
    <property type="entry name" value="F-box_AtFBL13-like"/>
</dbReference>
<keyword evidence="4" id="KW-1185">Reference proteome</keyword>
<reference evidence="3" key="1">
    <citation type="submission" date="2022-08" db="EMBL/GenBank/DDBJ databases">
        <authorList>
            <person name="Gutierrez-Valencia J."/>
        </authorList>
    </citation>
    <scope>NUCLEOTIDE SEQUENCE</scope>
</reference>
<dbReference type="SUPFAM" id="SSF52047">
    <property type="entry name" value="RNI-like"/>
    <property type="match status" value="1"/>
</dbReference>
<sequence>MSDRISSLPDEILSHILSFLPTKYAVGTSAVSRRWKNLWTGLYELDLDNRDNGDDGFQDTVSYEIVKRRDLEFCRFIDRVLSQHKDLNSLTRFRLHFAMQLIDCKAETNFWLKMGLAPDESRLEEMHLELEGYGCTGDPFRIRRLQESVYNLKHLKVLKLQGVKIEITAEGSVFLPSVKILQLVRAVLKDCASLSKLIYGCPVLETVCVETCYSSNRNKSDQLIASLPFLKNLTIIGKSVYDNPLCSFAMEAPNLEQLFLTDFGELQFLGSSDPLPCLQSAQVDIGHSQISKHGLIRFLAQISNAKEMRLSCNILSILSLSNVNDEVQLPIFPNLTQLTIGTPGNSSVLHSLLSSASRLQSLFIVLEEESGVIEWTASQEPASTAECLLSCLEEIKIENLKDDAHEMRMVAYLLRVGAVLKKVNILTCDGDDEYDRRHRRSYMDWEYHLQYLRRNGRLGSLLKLWRGSGACEAHLFLPDGDEFHVDSDDETDDDQDFAWMDDSTDDVNDGTDDDDDDDDDVGDDNDRQSDIDDGGDEIDADDGDDSSISEDGSQEQSI</sequence>
<evidence type="ECO:0000256" key="1">
    <source>
        <dbReference type="SAM" id="MobiDB-lite"/>
    </source>
</evidence>
<dbReference type="Gene3D" id="1.20.1280.50">
    <property type="match status" value="1"/>
</dbReference>
<evidence type="ECO:0000313" key="4">
    <source>
        <dbReference type="Proteomes" id="UP001154282"/>
    </source>
</evidence>